<gene>
    <name evidence="4" type="ORF">GCM10009560_32150</name>
</gene>
<dbReference type="EMBL" id="BAAAHQ010000015">
    <property type="protein sequence ID" value="GAA0928791.1"/>
    <property type="molecule type" value="Genomic_DNA"/>
</dbReference>
<comment type="caution">
    <text evidence="4">The sequence shown here is derived from an EMBL/GenBank/DDBJ whole genome shotgun (WGS) entry which is preliminary data.</text>
</comment>
<dbReference type="Pfam" id="PF00561">
    <property type="entry name" value="Abhydrolase_1"/>
    <property type="match status" value="1"/>
</dbReference>
<evidence type="ECO:0000256" key="1">
    <source>
        <dbReference type="SAM" id="SignalP"/>
    </source>
</evidence>
<accession>A0ABP4A1N0</accession>
<dbReference type="InterPro" id="IPR013595">
    <property type="entry name" value="Pept_S33_TAP-like_C"/>
</dbReference>
<sequence>MTRLKGMITKAMGLVLAAGLLPGAPATPPDGLHECASATTRCEGTIEVPLDWGNTDSERISVAFVWIPAEKAGGTVVGNMGGPLPALPFEAEIKGHLGPVLQQKNLLIMDPRGMGKSSPLRCEGVDFFQSETVAACAKTVGPRGAFFTADQASHDLDAIRRALGLGKVSYYGNSYGTMFAQAYAAYHPDSLDAMFLDSAMLIDEDGYAAWGKKIEKLHALDAACKPSKACDALPGSPSGTWTRLVERLRERPDPEVTIFQTFQMTTAEDPVIGRELVAAANAYLRGDPAPLRRLAKVFAKTSPPGHHPDPGGYLAYRCGDANAPFDRFAAKAEREEQAQRYHDRVRPMEPYRISDLTTATDIAAAEWCVNWPTPRHSPPRPPARALPDIPVMVVAGDMDVNPPAEVARSMRAFPNATVLRVPFAPHAITRHPGPVGDCARGLLRTFLTTKRVDGQRCSGENYRAVGAYPQQLSDVAPYPARILDADHRRLPGTTAHPAHTLDADHRRLSGTAAHPTRILDAGQRRVLAATIATAADAASRRNPNILYYRMTSEPGLRGGQVIFGQDISLDGARFVRDLRVSGPITLTAGGRATATLAAETGGRTHRVTLTWQPFTTEPSVSGTFDGVRF</sequence>
<dbReference type="InterPro" id="IPR000073">
    <property type="entry name" value="AB_hydrolase_1"/>
</dbReference>
<dbReference type="InterPro" id="IPR050266">
    <property type="entry name" value="AB_hydrolase_sf"/>
</dbReference>
<feature type="domain" description="Peptidase S33 tripeptidyl aminopeptidase-like C-terminal" evidence="3">
    <location>
        <begin position="364"/>
        <end position="454"/>
    </location>
</feature>
<evidence type="ECO:0000259" key="3">
    <source>
        <dbReference type="Pfam" id="PF08386"/>
    </source>
</evidence>
<protein>
    <recommendedName>
        <fullName evidence="6">Alpha/beta hydrolase</fullName>
    </recommendedName>
</protein>
<dbReference type="PANTHER" id="PTHR43798">
    <property type="entry name" value="MONOACYLGLYCEROL LIPASE"/>
    <property type="match status" value="1"/>
</dbReference>
<evidence type="ECO:0000313" key="5">
    <source>
        <dbReference type="Proteomes" id="UP001501578"/>
    </source>
</evidence>
<dbReference type="Gene3D" id="3.40.50.1820">
    <property type="entry name" value="alpha/beta hydrolase"/>
    <property type="match status" value="1"/>
</dbReference>
<feature type="domain" description="AB hydrolase-1" evidence="2">
    <location>
        <begin position="97"/>
        <end position="210"/>
    </location>
</feature>
<evidence type="ECO:0000313" key="4">
    <source>
        <dbReference type="EMBL" id="GAA0928791.1"/>
    </source>
</evidence>
<name>A0ABP4A1N0_9ACTN</name>
<evidence type="ECO:0000259" key="2">
    <source>
        <dbReference type="Pfam" id="PF00561"/>
    </source>
</evidence>
<dbReference type="Proteomes" id="UP001501578">
    <property type="component" value="Unassembled WGS sequence"/>
</dbReference>
<organism evidence="4 5">
    <name type="scientific">Nonomuraea longicatena</name>
    <dbReference type="NCBI Taxonomy" id="83682"/>
    <lineage>
        <taxon>Bacteria</taxon>
        <taxon>Bacillati</taxon>
        <taxon>Actinomycetota</taxon>
        <taxon>Actinomycetes</taxon>
        <taxon>Streptosporangiales</taxon>
        <taxon>Streptosporangiaceae</taxon>
        <taxon>Nonomuraea</taxon>
    </lineage>
</organism>
<dbReference type="InterPro" id="IPR029058">
    <property type="entry name" value="AB_hydrolase_fold"/>
</dbReference>
<feature type="chain" id="PRO_5046179696" description="Alpha/beta hydrolase" evidence="1">
    <location>
        <begin position="27"/>
        <end position="629"/>
    </location>
</feature>
<dbReference type="SUPFAM" id="SSF53474">
    <property type="entry name" value="alpha/beta-Hydrolases"/>
    <property type="match status" value="1"/>
</dbReference>
<keyword evidence="1" id="KW-0732">Signal</keyword>
<dbReference type="Pfam" id="PF08386">
    <property type="entry name" value="Abhydrolase_4"/>
    <property type="match status" value="1"/>
</dbReference>
<proteinExistence type="predicted"/>
<feature type="signal peptide" evidence="1">
    <location>
        <begin position="1"/>
        <end position="26"/>
    </location>
</feature>
<evidence type="ECO:0008006" key="6">
    <source>
        <dbReference type="Google" id="ProtNLM"/>
    </source>
</evidence>
<keyword evidence="5" id="KW-1185">Reference proteome</keyword>
<dbReference type="PANTHER" id="PTHR43798:SF27">
    <property type="entry name" value="HYDROLASE ALPHA_BETA HYDROLASE FOLD FAMILY"/>
    <property type="match status" value="1"/>
</dbReference>
<reference evidence="5" key="1">
    <citation type="journal article" date="2019" name="Int. J. Syst. Evol. Microbiol.">
        <title>The Global Catalogue of Microorganisms (GCM) 10K type strain sequencing project: providing services to taxonomists for standard genome sequencing and annotation.</title>
        <authorList>
            <consortium name="The Broad Institute Genomics Platform"/>
            <consortium name="The Broad Institute Genome Sequencing Center for Infectious Disease"/>
            <person name="Wu L."/>
            <person name="Ma J."/>
        </authorList>
    </citation>
    <scope>NUCLEOTIDE SEQUENCE [LARGE SCALE GENOMIC DNA]</scope>
    <source>
        <strain evidence="5">JCM 11136</strain>
    </source>
</reference>